<dbReference type="EMBL" id="VCIW01000008">
    <property type="protein sequence ID" value="TLS51566.1"/>
    <property type="molecule type" value="Genomic_DNA"/>
</dbReference>
<comment type="caution">
    <text evidence="1">The sequence shown here is derived from an EMBL/GenBank/DDBJ whole genome shotgun (WGS) entry which is preliminary data.</text>
</comment>
<gene>
    <name evidence="1" type="ORF">FE782_13755</name>
</gene>
<dbReference type="RefSeq" id="WP_138194730.1">
    <property type="nucleotide sequence ID" value="NZ_VCIW01000008.1"/>
</dbReference>
<evidence type="ECO:0000313" key="2">
    <source>
        <dbReference type="Proteomes" id="UP000309676"/>
    </source>
</evidence>
<keyword evidence="2" id="KW-1185">Reference proteome</keyword>
<proteinExistence type="predicted"/>
<reference evidence="1 2" key="1">
    <citation type="submission" date="2019-05" db="EMBL/GenBank/DDBJ databases">
        <authorList>
            <person name="Narsing Rao M.P."/>
            <person name="Li W.J."/>
        </authorList>
    </citation>
    <scope>NUCLEOTIDE SEQUENCE [LARGE SCALE GENOMIC DNA]</scope>
    <source>
        <strain evidence="1 2">SYSU_K30003</strain>
    </source>
</reference>
<sequence length="285" mass="32164">MRDIWERVDLNGLAEANVKRFAATIYALIEERRTPFDLLLVGGNTGVVMARLALLVYERLRKTPPYVVKTTPQRYEPGREEREENLYDNSILELDVGNQLADYRISEVGKALFVDDEISAGTTARICLRALLSALPASPDPIEVWIVAEDQGFRGKALGELGRPAEVRFMPFAPGVDGLSNVVTYVVPYDIKTALNETFPDDVLSPPLLCNLLLDLPIRDKTVALSGFHYRYHRIARERIPELPAMQRRFLQLLRRLVDEGIEAYRSGALDLAGETYVRQYIASE</sequence>
<evidence type="ECO:0000313" key="1">
    <source>
        <dbReference type="EMBL" id="TLS51566.1"/>
    </source>
</evidence>
<protein>
    <submittedName>
        <fullName evidence="1">Uncharacterized protein</fullName>
    </submittedName>
</protein>
<dbReference type="AlphaFoldDB" id="A0A5R9GB78"/>
<accession>A0A5R9GB78</accession>
<name>A0A5R9GB78_9BACL</name>
<dbReference type="Proteomes" id="UP000309676">
    <property type="component" value="Unassembled WGS sequence"/>
</dbReference>
<organism evidence="1 2">
    <name type="scientific">Paenibacillus antri</name>
    <dbReference type="NCBI Taxonomy" id="2582848"/>
    <lineage>
        <taxon>Bacteria</taxon>
        <taxon>Bacillati</taxon>
        <taxon>Bacillota</taxon>
        <taxon>Bacilli</taxon>
        <taxon>Bacillales</taxon>
        <taxon>Paenibacillaceae</taxon>
        <taxon>Paenibacillus</taxon>
    </lineage>
</organism>